<dbReference type="PANTHER" id="PTHR37487">
    <property type="entry name" value="CHROMOSOME 1, WHOLE GENOME SHOTGUN SEQUENCE"/>
    <property type="match status" value="1"/>
</dbReference>
<reference evidence="4 5" key="1">
    <citation type="submission" date="2018-11" db="EMBL/GenBank/DDBJ databases">
        <title>Genome sequence of Saitozyma podzolica DSM 27192.</title>
        <authorList>
            <person name="Aliyu H."/>
            <person name="Gorte O."/>
            <person name="Ochsenreither K."/>
        </authorList>
    </citation>
    <scope>NUCLEOTIDE SEQUENCE [LARGE SCALE GENOMIC DNA]</scope>
    <source>
        <strain evidence="4 5">DSM 27192</strain>
    </source>
</reference>
<keyword evidence="2" id="KW-1133">Transmembrane helix</keyword>
<dbReference type="EMBL" id="RSCD01000003">
    <property type="protein sequence ID" value="RSH94019.1"/>
    <property type="molecule type" value="Genomic_DNA"/>
</dbReference>
<evidence type="ECO:0000256" key="2">
    <source>
        <dbReference type="SAM" id="Phobius"/>
    </source>
</evidence>
<dbReference type="STRING" id="1890683.A0A427YSG4"/>
<name>A0A427YSG4_9TREE</name>
<dbReference type="PANTHER" id="PTHR37487:SF2">
    <property type="entry name" value="EXPRESSED PROTEIN"/>
    <property type="match status" value="1"/>
</dbReference>
<evidence type="ECO:0000256" key="1">
    <source>
        <dbReference type="SAM" id="MobiDB-lite"/>
    </source>
</evidence>
<feature type="chain" id="PRO_5019489621" evidence="3">
    <location>
        <begin position="20"/>
        <end position="275"/>
    </location>
</feature>
<dbReference type="Proteomes" id="UP000279259">
    <property type="component" value="Unassembled WGS sequence"/>
</dbReference>
<evidence type="ECO:0000313" key="4">
    <source>
        <dbReference type="EMBL" id="RSH94019.1"/>
    </source>
</evidence>
<dbReference type="OrthoDB" id="3259746at2759"/>
<feature type="region of interest" description="Disordered" evidence="1">
    <location>
        <begin position="213"/>
        <end position="233"/>
    </location>
</feature>
<feature type="region of interest" description="Disordered" evidence="1">
    <location>
        <begin position="134"/>
        <end position="196"/>
    </location>
</feature>
<sequence length="275" mass="26213">MHLATPIVLAAVAVAPALAASVPNLVKIRRAGGSVGNVLAGAPITNITVTPSNVVQCSTASISWTGATDPVDLSIGVGGFYVGTTWITTLSSISGGSATWLVDQPSGEDLIFEIKDANGQVGYTQNVQVASSGDSSCLSSGSSTSSSWSSASATTDGSGSSSAADASATPDAASASPAPVSSSTSHSSSRSSRSASRSASAFSESSAAPMLSLSSSSSSSTAPASSASSSSGSSATLAAAASTGKTSAARRDIAAGGVGAVLGLAVISALVGGAL</sequence>
<comment type="caution">
    <text evidence="4">The sequence shown here is derived from an EMBL/GenBank/DDBJ whole genome shotgun (WGS) entry which is preliminary data.</text>
</comment>
<feature type="signal peptide" evidence="3">
    <location>
        <begin position="1"/>
        <end position="19"/>
    </location>
</feature>
<feature type="transmembrane region" description="Helical" evidence="2">
    <location>
        <begin position="253"/>
        <end position="274"/>
    </location>
</feature>
<protein>
    <submittedName>
        <fullName evidence="4">Uncharacterized protein</fullName>
    </submittedName>
</protein>
<evidence type="ECO:0000313" key="5">
    <source>
        <dbReference type="Proteomes" id="UP000279259"/>
    </source>
</evidence>
<organism evidence="4 5">
    <name type="scientific">Saitozyma podzolica</name>
    <dbReference type="NCBI Taxonomy" id="1890683"/>
    <lineage>
        <taxon>Eukaryota</taxon>
        <taxon>Fungi</taxon>
        <taxon>Dikarya</taxon>
        <taxon>Basidiomycota</taxon>
        <taxon>Agaricomycotina</taxon>
        <taxon>Tremellomycetes</taxon>
        <taxon>Tremellales</taxon>
        <taxon>Trimorphomycetaceae</taxon>
        <taxon>Saitozyma</taxon>
    </lineage>
</organism>
<keyword evidence="2" id="KW-0812">Transmembrane</keyword>
<accession>A0A427YSG4</accession>
<keyword evidence="5" id="KW-1185">Reference proteome</keyword>
<gene>
    <name evidence="4" type="ORF">EHS25_006673</name>
</gene>
<keyword evidence="3" id="KW-0732">Signal</keyword>
<evidence type="ECO:0000256" key="3">
    <source>
        <dbReference type="SAM" id="SignalP"/>
    </source>
</evidence>
<dbReference type="AlphaFoldDB" id="A0A427YSG4"/>
<keyword evidence="2" id="KW-0472">Membrane</keyword>
<proteinExistence type="predicted"/>